<protein>
    <submittedName>
        <fullName evidence="2">Uncharacterized protein</fullName>
    </submittedName>
</protein>
<reference evidence="2 3" key="1">
    <citation type="submission" date="2024-11" db="EMBL/GenBank/DDBJ databases">
        <title>Chromosome-level genome assembly of the freshwater bivalve Anodonta woodiana.</title>
        <authorList>
            <person name="Chen X."/>
        </authorList>
    </citation>
    <scope>NUCLEOTIDE SEQUENCE [LARGE SCALE GENOMIC DNA]</scope>
    <source>
        <strain evidence="2">MN2024</strain>
        <tissue evidence="2">Gills</tissue>
    </source>
</reference>
<feature type="transmembrane region" description="Helical" evidence="1">
    <location>
        <begin position="49"/>
        <end position="71"/>
    </location>
</feature>
<keyword evidence="1" id="KW-0812">Transmembrane</keyword>
<dbReference type="Proteomes" id="UP001634394">
    <property type="component" value="Unassembled WGS sequence"/>
</dbReference>
<dbReference type="EMBL" id="JBJQND010000015">
    <property type="protein sequence ID" value="KAL3851786.1"/>
    <property type="molecule type" value="Genomic_DNA"/>
</dbReference>
<organism evidence="2 3">
    <name type="scientific">Sinanodonta woodiana</name>
    <name type="common">Chinese pond mussel</name>
    <name type="synonym">Anodonta woodiana</name>
    <dbReference type="NCBI Taxonomy" id="1069815"/>
    <lineage>
        <taxon>Eukaryota</taxon>
        <taxon>Metazoa</taxon>
        <taxon>Spiralia</taxon>
        <taxon>Lophotrochozoa</taxon>
        <taxon>Mollusca</taxon>
        <taxon>Bivalvia</taxon>
        <taxon>Autobranchia</taxon>
        <taxon>Heteroconchia</taxon>
        <taxon>Palaeoheterodonta</taxon>
        <taxon>Unionida</taxon>
        <taxon>Unionoidea</taxon>
        <taxon>Unionidae</taxon>
        <taxon>Unioninae</taxon>
        <taxon>Sinanodonta</taxon>
    </lineage>
</organism>
<evidence type="ECO:0000256" key="1">
    <source>
        <dbReference type="SAM" id="Phobius"/>
    </source>
</evidence>
<comment type="caution">
    <text evidence="2">The sequence shown here is derived from an EMBL/GenBank/DDBJ whole genome shotgun (WGS) entry which is preliminary data.</text>
</comment>
<evidence type="ECO:0000313" key="2">
    <source>
        <dbReference type="EMBL" id="KAL3851786.1"/>
    </source>
</evidence>
<name>A0ABD3US07_SINWO</name>
<keyword evidence="1" id="KW-1133">Transmembrane helix</keyword>
<accession>A0ABD3US07</accession>
<keyword evidence="3" id="KW-1185">Reference proteome</keyword>
<evidence type="ECO:0000313" key="3">
    <source>
        <dbReference type="Proteomes" id="UP001634394"/>
    </source>
</evidence>
<keyword evidence="1" id="KW-0472">Membrane</keyword>
<sequence>MTCEYTRDYGYTKNDVISEMKCQINGSWESVNIDDLCEVSSAQPNDAPAAAIGVGVTIAVIIFIVITLIILRRRSLNSTIAPKILKDEIMSGPDLLVNRSFCPDAGTLDTYEKGAVNITGLKTQDGRTEVSVSFENTGRENSLKYDNAMAIPRPDAKLNL</sequence>
<gene>
    <name evidence="2" type="ORF">ACJMK2_015495</name>
</gene>
<proteinExistence type="predicted"/>
<dbReference type="AlphaFoldDB" id="A0ABD3US07"/>